<sequence length="125" mass="13565">MKQLLTRGIASVSALIFVTAGVPVASADVRGQALGWGDVSVQGTTGAQRQDKMVDDLANGFEVVFTEVVMEVSPGEWQTNYESARRYGISDREADELIRIMEADGTTAGLDKVYDQRTWPPMPAV</sequence>
<keyword evidence="1" id="KW-0732">Signal</keyword>
<protein>
    <recommendedName>
        <fullName evidence="4">Secreted protein</fullName>
    </recommendedName>
</protein>
<dbReference type="AlphaFoldDB" id="A0A9D1URF9"/>
<evidence type="ECO:0000256" key="1">
    <source>
        <dbReference type="SAM" id="SignalP"/>
    </source>
</evidence>
<proteinExistence type="predicted"/>
<reference evidence="2" key="2">
    <citation type="submission" date="2021-04" db="EMBL/GenBank/DDBJ databases">
        <authorList>
            <person name="Gilroy R."/>
        </authorList>
    </citation>
    <scope>NUCLEOTIDE SEQUENCE</scope>
    <source>
        <strain evidence="2">4376</strain>
    </source>
</reference>
<accession>A0A9D1URF9</accession>
<evidence type="ECO:0000313" key="3">
    <source>
        <dbReference type="Proteomes" id="UP000824189"/>
    </source>
</evidence>
<organism evidence="2 3">
    <name type="scientific">Candidatus Corynebacterium gallistercoris</name>
    <dbReference type="NCBI Taxonomy" id="2838530"/>
    <lineage>
        <taxon>Bacteria</taxon>
        <taxon>Bacillati</taxon>
        <taxon>Actinomycetota</taxon>
        <taxon>Actinomycetes</taxon>
        <taxon>Mycobacteriales</taxon>
        <taxon>Corynebacteriaceae</taxon>
        <taxon>Corynebacterium</taxon>
    </lineage>
</organism>
<evidence type="ECO:0008006" key="4">
    <source>
        <dbReference type="Google" id="ProtNLM"/>
    </source>
</evidence>
<reference evidence="2" key="1">
    <citation type="journal article" date="2021" name="PeerJ">
        <title>Extensive microbial diversity within the chicken gut microbiome revealed by metagenomics and culture.</title>
        <authorList>
            <person name="Gilroy R."/>
            <person name="Ravi A."/>
            <person name="Getino M."/>
            <person name="Pursley I."/>
            <person name="Horton D.L."/>
            <person name="Alikhan N.F."/>
            <person name="Baker D."/>
            <person name="Gharbi K."/>
            <person name="Hall N."/>
            <person name="Watson M."/>
            <person name="Adriaenssens E.M."/>
            <person name="Foster-Nyarko E."/>
            <person name="Jarju S."/>
            <person name="Secka A."/>
            <person name="Antonio M."/>
            <person name="Oren A."/>
            <person name="Chaudhuri R.R."/>
            <person name="La Ragione R."/>
            <person name="Hildebrand F."/>
            <person name="Pallen M.J."/>
        </authorList>
    </citation>
    <scope>NUCLEOTIDE SEQUENCE</scope>
    <source>
        <strain evidence="2">4376</strain>
    </source>
</reference>
<name>A0A9D1URF9_9CORY</name>
<feature type="chain" id="PRO_5038517126" description="Secreted protein" evidence="1">
    <location>
        <begin position="28"/>
        <end position="125"/>
    </location>
</feature>
<evidence type="ECO:0000313" key="2">
    <source>
        <dbReference type="EMBL" id="HIW96271.1"/>
    </source>
</evidence>
<feature type="signal peptide" evidence="1">
    <location>
        <begin position="1"/>
        <end position="27"/>
    </location>
</feature>
<comment type="caution">
    <text evidence="2">The sequence shown here is derived from an EMBL/GenBank/DDBJ whole genome shotgun (WGS) entry which is preliminary data.</text>
</comment>
<dbReference type="Proteomes" id="UP000824189">
    <property type="component" value="Unassembled WGS sequence"/>
</dbReference>
<gene>
    <name evidence="2" type="ORF">H9867_07295</name>
</gene>
<dbReference type="EMBL" id="DXFZ01000089">
    <property type="protein sequence ID" value="HIW96271.1"/>
    <property type="molecule type" value="Genomic_DNA"/>
</dbReference>